<dbReference type="PANTHER" id="PTHR33747">
    <property type="entry name" value="UPF0225 PROTEIN SCO1677"/>
    <property type="match status" value="1"/>
</dbReference>
<dbReference type="PANTHER" id="PTHR33747:SF1">
    <property type="entry name" value="ADENYLATE CYCLASE-ASSOCIATED CAP C-TERMINAL DOMAIN-CONTAINING PROTEIN"/>
    <property type="match status" value="1"/>
</dbReference>
<dbReference type="Pfam" id="PF02810">
    <property type="entry name" value="SEC-C"/>
    <property type="match status" value="1"/>
</dbReference>
<reference evidence="2" key="1">
    <citation type="submission" date="2015-12" db="EMBL/GenBank/DDBJ databases">
        <authorList>
            <person name="Shamseldin A."/>
            <person name="Moawad H."/>
            <person name="Abd El-Rahim W.M."/>
            <person name="Sadowsky M.J."/>
        </authorList>
    </citation>
    <scope>NUCLEOTIDE SEQUENCE [LARGE SCALE GENOMIC DNA]</scope>
    <source>
        <strain evidence="2">2538-88</strain>
    </source>
</reference>
<dbReference type="InterPro" id="IPR004027">
    <property type="entry name" value="SEC_C_motif"/>
</dbReference>
<accession>A0A151KVI4</accession>
<gene>
    <name evidence="1" type="ORF">ATY37_19555</name>
</gene>
<sequence length="520" mass="60260">MKSISDVELISSFSDEPNLYHIYQKAIESMNINPEFSILKFRQLLERMIIYLYEREDRHIAGFDNLKSVDRINMLFDEGIISFNQKDSAHSIRISANRHVHRENHSVDIDDIISSDCKNIRKDVINILREHYEMEHKIPYGKLSVSFDKIDDIDVSELIYNGIFSDNYSSTLEAAIYCESYYKKKLCKHTTTESLHNHKEWVFEETMPDTILSLYKSAVFKSSTLNKHCVDIAKEYPSHEALDSSDPECLYRYAMFLLEYYDKDALVPRLNETTPLDLLKTAAYNGSLDAESKLGELEIEDGHIERGLETLNFCMSKGSISAILALAQFYEDNNIDKAMYLYEKAFNEGVPDALAHLSLLKAKHSIGNKKDCYQILEKARDEGSLLAQSMLHKIESGIIFPLQFMTPEELIEDLSKFLEKLAHYKINVKEFFSKLQNHTEFDDVLTELKLIYFGFNHNDDELKYFASRIPYYSQLQIFKQDYDDANKKPSHPPNKAKIGVNEQCPCGSGKKYKKCCRMLH</sequence>
<evidence type="ECO:0000313" key="1">
    <source>
        <dbReference type="EMBL" id="KYN86524.1"/>
    </source>
</evidence>
<proteinExistence type="predicted"/>
<dbReference type="Proteomes" id="UP000075346">
    <property type="component" value="Unassembled WGS sequence"/>
</dbReference>
<dbReference type="RefSeq" id="WP_061897501.1">
    <property type="nucleotide sequence ID" value="NZ_LOBR01000055.1"/>
</dbReference>
<dbReference type="Gene3D" id="3.10.450.50">
    <property type="match status" value="1"/>
</dbReference>
<protein>
    <submittedName>
        <fullName evidence="1">Uncharacterized protein</fullName>
    </submittedName>
</protein>
<dbReference type="SUPFAM" id="SSF81901">
    <property type="entry name" value="HCP-like"/>
    <property type="match status" value="1"/>
</dbReference>
<comment type="caution">
    <text evidence="1">The sequence shown here is derived from an EMBL/GenBank/DDBJ whole genome shotgun (WGS) entry which is preliminary data.</text>
</comment>
<dbReference type="EMBL" id="LOBR01000055">
    <property type="protein sequence ID" value="KYN86524.1"/>
    <property type="molecule type" value="Genomic_DNA"/>
</dbReference>
<dbReference type="InterPro" id="IPR011990">
    <property type="entry name" value="TPR-like_helical_dom_sf"/>
</dbReference>
<dbReference type="SUPFAM" id="SSF103642">
    <property type="entry name" value="Sec-C motif"/>
    <property type="match status" value="1"/>
</dbReference>
<dbReference type="AlphaFoldDB" id="A0A151KVI4"/>
<organism evidence="1 2">
    <name type="scientific">Vibrio cidicii</name>
    <dbReference type="NCBI Taxonomy" id="1763883"/>
    <lineage>
        <taxon>Bacteria</taxon>
        <taxon>Pseudomonadati</taxon>
        <taxon>Pseudomonadota</taxon>
        <taxon>Gammaproteobacteria</taxon>
        <taxon>Vibrionales</taxon>
        <taxon>Vibrionaceae</taxon>
        <taxon>Vibrio</taxon>
    </lineage>
</organism>
<dbReference type="Gene3D" id="1.25.40.10">
    <property type="entry name" value="Tetratricopeptide repeat domain"/>
    <property type="match status" value="1"/>
</dbReference>
<evidence type="ECO:0000313" key="2">
    <source>
        <dbReference type="Proteomes" id="UP000075346"/>
    </source>
</evidence>
<name>A0A151KVI4_9VIBR</name>